<protein>
    <submittedName>
        <fullName evidence="1">Uncharacterized protein</fullName>
    </submittedName>
</protein>
<evidence type="ECO:0000313" key="2">
    <source>
        <dbReference type="Proteomes" id="UP001569414"/>
    </source>
</evidence>
<gene>
    <name evidence="1" type="ORF">ACCI51_18450</name>
</gene>
<dbReference type="Proteomes" id="UP001569414">
    <property type="component" value="Unassembled WGS sequence"/>
</dbReference>
<feature type="non-terminal residue" evidence="1">
    <location>
        <position position="1"/>
    </location>
</feature>
<name>A0ABV4NT18_9GAMM</name>
<proteinExistence type="predicted"/>
<organism evidence="1 2">
    <name type="scientific">Microbulbifer echini</name>
    <dbReference type="NCBI Taxonomy" id="1529067"/>
    <lineage>
        <taxon>Bacteria</taxon>
        <taxon>Pseudomonadati</taxon>
        <taxon>Pseudomonadota</taxon>
        <taxon>Gammaproteobacteria</taxon>
        <taxon>Cellvibrionales</taxon>
        <taxon>Microbulbiferaceae</taxon>
        <taxon>Microbulbifer</taxon>
    </lineage>
</organism>
<dbReference type="EMBL" id="JBGMEL010000029">
    <property type="protein sequence ID" value="MFA0792523.1"/>
    <property type="molecule type" value="Genomic_DNA"/>
</dbReference>
<sequence>RATYKSALPVLPVHPLAPLSLWVRIFAGHVHCNDLGTAVCSNNNSKKWISMQCSVSLKPTNQSFTKFL</sequence>
<accession>A0ABV4NT18</accession>
<comment type="caution">
    <text evidence="1">The sequence shown here is derived from an EMBL/GenBank/DDBJ whole genome shotgun (WGS) entry which is preliminary data.</text>
</comment>
<reference evidence="1 2" key="1">
    <citation type="submission" date="2024-08" db="EMBL/GenBank/DDBJ databases">
        <authorList>
            <person name="Ishaq N."/>
        </authorList>
    </citation>
    <scope>NUCLEOTIDE SEQUENCE [LARGE SCALE GENOMIC DNA]</scope>
    <source>
        <strain evidence="1 2">JCM 30400</strain>
    </source>
</reference>
<keyword evidence="2" id="KW-1185">Reference proteome</keyword>
<evidence type="ECO:0000313" key="1">
    <source>
        <dbReference type="EMBL" id="MFA0792523.1"/>
    </source>
</evidence>
<dbReference type="RefSeq" id="WP_371844914.1">
    <property type="nucleotide sequence ID" value="NZ_JBGMEL010000029.1"/>
</dbReference>